<feature type="region of interest" description="Disordered" evidence="1">
    <location>
        <begin position="185"/>
        <end position="206"/>
    </location>
</feature>
<accession>R4Z095</accession>
<dbReference type="AlphaFoldDB" id="R4Z095"/>
<reference evidence="2 3" key="1">
    <citation type="journal article" date="2013" name="ISME J.">
        <title>Metabolic model for the filamentous 'Candidatus Microthrix parvicella' based on genomic and metagenomic analyses.</title>
        <authorList>
            <person name="Jon McIlroy S."/>
            <person name="Kristiansen R."/>
            <person name="Albertsen M."/>
            <person name="Michael Karst S."/>
            <person name="Rossetti S."/>
            <person name="Lund Nielsen J."/>
            <person name="Tandoi V."/>
            <person name="James Seviour R."/>
            <person name="Nielsen P.H."/>
        </authorList>
    </citation>
    <scope>NUCLEOTIDE SEQUENCE [LARGE SCALE GENOMIC DNA]</scope>
    <source>
        <strain evidence="2 3">RN1</strain>
    </source>
</reference>
<dbReference type="PANTHER" id="PTHR14136">
    <property type="entry name" value="BTB_POZ DOMAIN-CONTAINING PROTEIN KCTD9"/>
    <property type="match status" value="1"/>
</dbReference>
<dbReference type="HOGENOM" id="CLU_1329924_0_0_11"/>
<keyword evidence="3" id="KW-1185">Reference proteome</keyword>
<dbReference type="Pfam" id="PF00805">
    <property type="entry name" value="Pentapeptide"/>
    <property type="match status" value="1"/>
</dbReference>
<name>R4Z095_9ACTN</name>
<gene>
    <name evidence="2" type="ORF">BN381_350008</name>
</gene>
<dbReference type="STRING" id="1229780.BN381_350008"/>
<proteinExistence type="predicted"/>
<protein>
    <recommendedName>
        <fullName evidence="4">Pentapeptide repeat protein</fullName>
    </recommendedName>
</protein>
<sequence length="206" mass="21700">MEGLEMNAKIATICQSASILVVTLLSVGCTTGDRESAGTIPVSADNSVQDTGLSGIDEVTNREWRGIQQGVCPEGLIKLTRAEVASVDISEEGNFEDDNYLRCVNISGIDLSGMNLKGSTRGIGMSGSDMSNVKLSQADMAGAYLTGTNLAGADLSGADLQQTWIDSVDFSGANLESTILEGVQWEPGSEPTWPTGFDPPENSYRP</sequence>
<evidence type="ECO:0008006" key="4">
    <source>
        <dbReference type="Google" id="ProtNLM"/>
    </source>
</evidence>
<dbReference type="Gene3D" id="2.160.20.80">
    <property type="entry name" value="E3 ubiquitin-protein ligase SopA"/>
    <property type="match status" value="1"/>
</dbReference>
<dbReference type="PANTHER" id="PTHR14136:SF17">
    <property type="entry name" value="BTB_POZ DOMAIN-CONTAINING PROTEIN KCTD9"/>
    <property type="match status" value="1"/>
</dbReference>
<dbReference type="EMBL" id="CANL01000029">
    <property type="protein sequence ID" value="CCM64148.1"/>
    <property type="molecule type" value="Genomic_DNA"/>
</dbReference>
<dbReference type="InterPro" id="IPR051082">
    <property type="entry name" value="Pentapeptide-BTB/POZ_domain"/>
</dbReference>
<dbReference type="InterPro" id="IPR001646">
    <property type="entry name" value="5peptide_repeat"/>
</dbReference>
<dbReference type="OrthoDB" id="7908941at2"/>
<evidence type="ECO:0000256" key="1">
    <source>
        <dbReference type="SAM" id="MobiDB-lite"/>
    </source>
</evidence>
<dbReference type="SUPFAM" id="SSF141571">
    <property type="entry name" value="Pentapeptide repeat-like"/>
    <property type="match status" value="1"/>
</dbReference>
<dbReference type="eggNOG" id="COG1357">
    <property type="taxonomic scope" value="Bacteria"/>
</dbReference>
<evidence type="ECO:0000313" key="2">
    <source>
        <dbReference type="EMBL" id="CCM64148.1"/>
    </source>
</evidence>
<comment type="caution">
    <text evidence="2">The sequence shown here is derived from an EMBL/GenBank/DDBJ whole genome shotgun (WGS) entry which is preliminary data.</text>
</comment>
<dbReference type="Proteomes" id="UP000018291">
    <property type="component" value="Unassembled WGS sequence"/>
</dbReference>
<organism evidence="2 3">
    <name type="scientific">Candidatus Neomicrothrix parvicella RN1</name>
    <dbReference type="NCBI Taxonomy" id="1229780"/>
    <lineage>
        <taxon>Bacteria</taxon>
        <taxon>Bacillati</taxon>
        <taxon>Actinomycetota</taxon>
        <taxon>Acidimicrobiia</taxon>
        <taxon>Acidimicrobiales</taxon>
        <taxon>Microthrixaceae</taxon>
        <taxon>Candidatus Neomicrothrix</taxon>
    </lineage>
</organism>
<evidence type="ECO:0000313" key="3">
    <source>
        <dbReference type="Proteomes" id="UP000018291"/>
    </source>
</evidence>